<dbReference type="GO" id="GO:0005737">
    <property type="term" value="C:cytoplasm"/>
    <property type="evidence" value="ECO:0007669"/>
    <property type="project" value="UniProtKB-SubCell"/>
</dbReference>
<comment type="cofactor">
    <cofactor evidence="1 8 9">
        <name>pyridoxal 5'-phosphate</name>
        <dbReference type="ChEBI" id="CHEBI:597326"/>
    </cofactor>
</comment>
<dbReference type="PANTHER" id="PTHR32328">
    <property type="entry name" value="L-SERYL-TRNA(SEC) SELENIUM TRANSFERASE"/>
    <property type="match status" value="1"/>
</dbReference>
<comment type="subcellular location">
    <subcellularLocation>
        <location evidence="8">Cytoplasm</location>
    </subcellularLocation>
</comment>
<name>A0AA37BIF6_9ACTN</name>
<proteinExistence type="inferred from homology"/>
<dbReference type="SUPFAM" id="SSF53383">
    <property type="entry name" value="PLP-dependent transferases"/>
    <property type="match status" value="1"/>
</dbReference>
<evidence type="ECO:0000256" key="3">
    <source>
        <dbReference type="ARBA" id="ARBA00022679"/>
    </source>
</evidence>
<dbReference type="InterPro" id="IPR004534">
    <property type="entry name" value="SelA_trans"/>
</dbReference>
<dbReference type="Pfam" id="PF12390">
    <property type="entry name" value="Se-cys_synth_N"/>
    <property type="match status" value="1"/>
</dbReference>
<comment type="catalytic activity">
    <reaction evidence="8">
        <text>L-seryl-tRNA(Sec) + selenophosphate + H(+) = L-selenocysteinyl-tRNA(Sec) + phosphate</text>
        <dbReference type="Rhea" id="RHEA:22728"/>
        <dbReference type="Rhea" id="RHEA-COMP:9742"/>
        <dbReference type="Rhea" id="RHEA-COMP:9743"/>
        <dbReference type="ChEBI" id="CHEBI:15378"/>
        <dbReference type="ChEBI" id="CHEBI:16144"/>
        <dbReference type="ChEBI" id="CHEBI:43474"/>
        <dbReference type="ChEBI" id="CHEBI:78533"/>
        <dbReference type="ChEBI" id="CHEBI:78573"/>
        <dbReference type="EC" id="2.9.1.1"/>
    </reaction>
</comment>
<keyword evidence="2 8" id="KW-0963">Cytoplasm</keyword>
<reference evidence="11" key="2">
    <citation type="submission" date="2022-09" db="EMBL/GenBank/DDBJ databases">
        <authorList>
            <person name="Sun Q."/>
            <person name="Ohkuma M."/>
        </authorList>
    </citation>
    <scope>NUCLEOTIDE SEQUENCE</scope>
    <source>
        <strain evidence="11">JCM 3093</strain>
    </source>
</reference>
<comment type="function">
    <text evidence="8">Converts seryl-tRNA(Sec) to selenocysteinyl-tRNA(Sec) required for selenoprotein biosynthesis.</text>
</comment>
<dbReference type="InterPro" id="IPR018319">
    <property type="entry name" value="SelA-like"/>
</dbReference>
<comment type="similarity">
    <text evidence="7 8">Belongs to the SelA family.</text>
</comment>
<dbReference type="InterPro" id="IPR015424">
    <property type="entry name" value="PyrdxlP-dep_Trfase"/>
</dbReference>
<evidence type="ECO:0000313" key="12">
    <source>
        <dbReference type="Proteomes" id="UP000627984"/>
    </source>
</evidence>
<evidence type="ECO:0000256" key="1">
    <source>
        <dbReference type="ARBA" id="ARBA00001933"/>
    </source>
</evidence>
<dbReference type="HAMAP" id="MF_00423">
    <property type="entry name" value="SelA"/>
    <property type="match status" value="1"/>
</dbReference>
<dbReference type="Gene3D" id="3.90.1150.180">
    <property type="match status" value="1"/>
</dbReference>
<dbReference type="AlphaFoldDB" id="A0AA37BIF6"/>
<feature type="modified residue" description="N6-(pyridoxal phosphate)lysine" evidence="8 9">
    <location>
        <position position="286"/>
    </location>
</feature>
<protein>
    <recommendedName>
        <fullName evidence="8">L-seryl-tRNA(Sec) selenium transferase</fullName>
        <ecNumber evidence="8">2.9.1.1</ecNumber>
    </recommendedName>
    <alternativeName>
        <fullName evidence="8">Selenocysteine synthase</fullName>
        <shortName evidence="8">Sec synthase</shortName>
    </alternativeName>
    <alternativeName>
        <fullName evidence="8">Selenocysteinyl-tRNA(Sec) synthase</fullName>
    </alternativeName>
</protein>
<keyword evidence="4 8" id="KW-0663">Pyridoxal phosphate</keyword>
<dbReference type="GO" id="GO:0001717">
    <property type="term" value="P:conversion of seryl-tRNAsec to selenocys-tRNAsec"/>
    <property type="evidence" value="ECO:0007669"/>
    <property type="project" value="UniProtKB-UniRule"/>
</dbReference>
<organism evidence="11 12">
    <name type="scientific">Planomonospora parontospora</name>
    <dbReference type="NCBI Taxonomy" id="58119"/>
    <lineage>
        <taxon>Bacteria</taxon>
        <taxon>Bacillati</taxon>
        <taxon>Actinomycetota</taxon>
        <taxon>Actinomycetes</taxon>
        <taxon>Streptosporangiales</taxon>
        <taxon>Streptosporangiaceae</taxon>
        <taxon>Planomonospora</taxon>
    </lineage>
</organism>
<dbReference type="PANTHER" id="PTHR32328:SF0">
    <property type="entry name" value="L-SERYL-TRNA(SEC) SELENIUM TRANSFERASE"/>
    <property type="match status" value="1"/>
</dbReference>
<feature type="domain" description="L-seryl-tRNA selenium transferase N-terminal" evidence="10">
    <location>
        <begin position="6"/>
        <end position="45"/>
    </location>
</feature>
<accession>A0AA37BIF6</accession>
<evidence type="ECO:0000256" key="4">
    <source>
        <dbReference type="ARBA" id="ARBA00022898"/>
    </source>
</evidence>
<evidence type="ECO:0000256" key="6">
    <source>
        <dbReference type="ARBA" id="ARBA00023266"/>
    </source>
</evidence>
<comment type="caution">
    <text evidence="11">The sequence shown here is derived from an EMBL/GenBank/DDBJ whole genome shotgun (WGS) entry which is preliminary data.</text>
</comment>
<dbReference type="Pfam" id="PF03841">
    <property type="entry name" value="SelA"/>
    <property type="match status" value="1"/>
</dbReference>
<gene>
    <name evidence="8 11" type="primary">selA</name>
    <name evidence="11" type="ORF">GCM10010126_39690</name>
</gene>
<keyword evidence="5 8" id="KW-0648">Protein biosynthesis</keyword>
<dbReference type="EC" id="2.9.1.1" evidence="8"/>
<evidence type="ECO:0000313" key="11">
    <source>
        <dbReference type="EMBL" id="GGK76503.1"/>
    </source>
</evidence>
<dbReference type="EMBL" id="BMQD01000012">
    <property type="protein sequence ID" value="GGK76503.1"/>
    <property type="molecule type" value="Genomic_DNA"/>
</dbReference>
<evidence type="ECO:0000256" key="5">
    <source>
        <dbReference type="ARBA" id="ARBA00022917"/>
    </source>
</evidence>
<evidence type="ECO:0000259" key="10">
    <source>
        <dbReference type="Pfam" id="PF12390"/>
    </source>
</evidence>
<dbReference type="RefSeq" id="WP_204054474.1">
    <property type="nucleotide sequence ID" value="NZ_BMQD01000012.1"/>
</dbReference>
<reference evidence="11" key="1">
    <citation type="journal article" date="2014" name="Int. J. Syst. Evol. Microbiol.">
        <title>Complete genome sequence of Corynebacterium casei LMG S-19264T (=DSM 44701T), isolated from a smear-ripened cheese.</title>
        <authorList>
            <consortium name="US DOE Joint Genome Institute (JGI-PGF)"/>
            <person name="Walter F."/>
            <person name="Albersmeier A."/>
            <person name="Kalinowski J."/>
            <person name="Ruckert C."/>
        </authorList>
    </citation>
    <scope>NUCLEOTIDE SEQUENCE</scope>
    <source>
        <strain evidence="11">JCM 3093</strain>
    </source>
</reference>
<keyword evidence="3 8" id="KW-0808">Transferase</keyword>
<comment type="pathway">
    <text evidence="8">Aminoacyl-tRNA biosynthesis; selenocysteinyl-tRNA(Sec) biosynthesis; selenocysteinyl-tRNA(Sec) from L-seryl-tRNA(Sec) (bacterial route): step 1/1.</text>
</comment>
<dbReference type="InterPro" id="IPR015421">
    <property type="entry name" value="PyrdxlP-dep_Trfase_major"/>
</dbReference>
<dbReference type="GO" id="GO:0001514">
    <property type="term" value="P:selenocysteine incorporation"/>
    <property type="evidence" value="ECO:0007669"/>
    <property type="project" value="UniProtKB-UniRule"/>
</dbReference>
<evidence type="ECO:0000256" key="7">
    <source>
        <dbReference type="ARBA" id="ARBA00044507"/>
    </source>
</evidence>
<dbReference type="GO" id="GO:0004125">
    <property type="term" value="F:L-seryl-tRNA(Sec) selenium transferase activity"/>
    <property type="evidence" value="ECO:0007669"/>
    <property type="project" value="UniProtKB-UniRule"/>
</dbReference>
<dbReference type="Proteomes" id="UP000627984">
    <property type="component" value="Unassembled WGS sequence"/>
</dbReference>
<evidence type="ECO:0000256" key="8">
    <source>
        <dbReference type="HAMAP-Rule" id="MF_00423"/>
    </source>
</evidence>
<dbReference type="NCBIfam" id="TIGR00474">
    <property type="entry name" value="selA"/>
    <property type="match status" value="1"/>
</dbReference>
<keyword evidence="6 8" id="KW-0711">Selenium</keyword>
<evidence type="ECO:0000256" key="9">
    <source>
        <dbReference type="PIRSR" id="PIRSR618319-50"/>
    </source>
</evidence>
<evidence type="ECO:0000256" key="2">
    <source>
        <dbReference type="ARBA" id="ARBA00022490"/>
    </source>
</evidence>
<dbReference type="InterPro" id="IPR025862">
    <property type="entry name" value="SelA_trans_N_dom"/>
</dbReference>
<sequence>MNGDPRRALPKMDVVLAHPWITEQMHLCGRPLVAEVARRALDLAREGLAEGQPLPSLDDIAQTVTTSVTALTSGRIRAVINATGVVLHTNLGRAPLSDAAREAVTAAAGYSTVEFDLQTGGRGKRGTTANLLLRELTGAPACLAVNNAAAALLLALNALARDREVVVSRGELVEIGGEFRIPAIMEAAGVKLVEVGSTNRTHLSDYVDAISERTALLMVVHPSNYRIEGFTAQPPLTDLVDLARKTGVPLLHDIGSGLLHGQMGDEPTLEDSLRAEVDLAVFSGDKLFGGPQAGLIVGRSDLVQRLARHPVARAVRIDKLTLAALEATLLSHLSGRLEELPIWRMLNLSPQDLRIRAEQMADGLGRAASLREGAGVVGGGSLPGERLPSVLVEIDPQPMSETAFVAGLRAADPPVIARAEKGRVLVDLRTVPPEEDGRLLRILRDALTADA</sequence>
<dbReference type="Gene3D" id="3.40.640.10">
    <property type="entry name" value="Type I PLP-dependent aspartate aminotransferase-like (Major domain)"/>
    <property type="match status" value="1"/>
</dbReference>